<dbReference type="AlphaFoldDB" id="A0A6C0DTT1"/>
<evidence type="ECO:0000313" key="1">
    <source>
        <dbReference type="EMBL" id="QHT19469.1"/>
    </source>
</evidence>
<proteinExistence type="predicted"/>
<organism evidence="1">
    <name type="scientific">viral metagenome</name>
    <dbReference type="NCBI Taxonomy" id="1070528"/>
    <lineage>
        <taxon>unclassified sequences</taxon>
        <taxon>metagenomes</taxon>
        <taxon>organismal metagenomes</taxon>
    </lineage>
</organism>
<sequence length="138" mass="15251">MSERITSPRINKSAADKDVKQILAYFEDQVVVHTGPPLEDFPNNIKRWIWSSFTEDYTQANLLCELTNGLSVLYTARGCFCCYRGFGDKADVTTTSASSTAALVLSISDRTYADYIEGTVAADADGCPLNPEELYCKN</sequence>
<name>A0A6C0DTT1_9ZZZZ</name>
<reference evidence="1" key="1">
    <citation type="journal article" date="2020" name="Nature">
        <title>Giant virus diversity and host interactions through global metagenomics.</title>
        <authorList>
            <person name="Schulz F."/>
            <person name="Roux S."/>
            <person name="Paez-Espino D."/>
            <person name="Jungbluth S."/>
            <person name="Walsh D.A."/>
            <person name="Denef V.J."/>
            <person name="McMahon K.D."/>
            <person name="Konstantinidis K.T."/>
            <person name="Eloe-Fadrosh E.A."/>
            <person name="Kyrpides N.C."/>
            <person name="Woyke T."/>
        </authorList>
    </citation>
    <scope>NUCLEOTIDE SEQUENCE</scope>
    <source>
        <strain evidence="1">GVMAG-M-3300023174-57</strain>
    </source>
</reference>
<accession>A0A6C0DTT1</accession>
<protein>
    <submittedName>
        <fullName evidence="1">Uncharacterized protein</fullName>
    </submittedName>
</protein>
<dbReference type="EMBL" id="MN739666">
    <property type="protein sequence ID" value="QHT19469.1"/>
    <property type="molecule type" value="Genomic_DNA"/>
</dbReference>